<evidence type="ECO:0000313" key="1">
    <source>
        <dbReference type="EMBL" id="UNH41004.1"/>
    </source>
</evidence>
<name>A0ACD3YE93_9GAMM</name>
<keyword evidence="1" id="KW-0614">Plasmid</keyword>
<gene>
    <name evidence="1" type="ORF">MNY70_18200</name>
</gene>
<dbReference type="Proteomes" id="UP000829420">
    <property type="component" value="Plasmid pW1-b"/>
</dbReference>
<dbReference type="EMBL" id="CP093257">
    <property type="protein sequence ID" value="UNH41004.1"/>
    <property type="molecule type" value="Genomic_DNA"/>
</dbReference>
<evidence type="ECO:0000313" key="2">
    <source>
        <dbReference type="Proteomes" id="UP000829420"/>
    </source>
</evidence>
<protein>
    <submittedName>
        <fullName evidence="1">Uncharacterized protein</fullName>
    </submittedName>
</protein>
<accession>A0ACD3YE93</accession>
<reference evidence="1" key="1">
    <citation type="submission" date="2022-03" db="EMBL/GenBank/DDBJ databases">
        <title>ESBL-producing Moellerella wisconsensis and Escherichia marmotae isolated from wild game meat.</title>
        <authorList>
            <person name="Biggel M."/>
        </authorList>
    </citation>
    <scope>NUCLEOTIDE SEQUENCE</scope>
    <source>
        <strain evidence="1">W1</strain>
    </source>
</reference>
<proteinExistence type="predicted"/>
<keyword evidence="2" id="KW-1185">Reference proteome</keyword>
<organism evidence="1 2">
    <name type="scientific">Moellerella wisconsensis</name>
    <dbReference type="NCBI Taxonomy" id="158849"/>
    <lineage>
        <taxon>Bacteria</taxon>
        <taxon>Pseudomonadati</taxon>
        <taxon>Pseudomonadota</taxon>
        <taxon>Gammaproteobacteria</taxon>
        <taxon>Enterobacterales</taxon>
        <taxon>Morganellaceae</taxon>
        <taxon>Moellerella</taxon>
    </lineage>
</organism>
<sequence>MGISVNIGSFKRAQERLTHSQNALKRNLLNELRAMAKTMERYARAMSPRETGSLEKSIHARVVNSKNEVHVELSVSGATPRQGTNKRGGAVRRALVGRYAGYMHDNQYRLGAMSREKQRQNYAAGVKVKVGKGFVERAGNTVWKRYRDNLKEVGVKAGFGKGRWK</sequence>
<geneLocation type="plasmid" evidence="1 2">
    <name>pW1-b</name>
</geneLocation>